<organism evidence="1 2">
    <name type="scientific">Cinnamomum micranthum f. kanehirae</name>
    <dbReference type="NCBI Taxonomy" id="337451"/>
    <lineage>
        <taxon>Eukaryota</taxon>
        <taxon>Viridiplantae</taxon>
        <taxon>Streptophyta</taxon>
        <taxon>Embryophyta</taxon>
        <taxon>Tracheophyta</taxon>
        <taxon>Spermatophyta</taxon>
        <taxon>Magnoliopsida</taxon>
        <taxon>Magnoliidae</taxon>
        <taxon>Laurales</taxon>
        <taxon>Lauraceae</taxon>
        <taxon>Cinnamomum</taxon>
    </lineage>
</organism>
<sequence length="90" mass="9988">MAYEAPRIASHTGFPPGEMTPATSFQAFWQASSLLGGTLARPPSIHPSKAQPFIFQNKVTWWTKGFGSDETSAYRHRSKSMDVQWDGKEG</sequence>
<keyword evidence="2" id="KW-1185">Reference proteome</keyword>
<comment type="caution">
    <text evidence="1">The sequence shown here is derived from an EMBL/GenBank/DDBJ whole genome shotgun (WGS) entry which is preliminary data.</text>
</comment>
<name>A0A3S3NNG9_9MAGN</name>
<proteinExistence type="predicted"/>
<evidence type="ECO:0000313" key="2">
    <source>
        <dbReference type="Proteomes" id="UP000283530"/>
    </source>
</evidence>
<evidence type="ECO:0000313" key="1">
    <source>
        <dbReference type="EMBL" id="RWR95587.1"/>
    </source>
</evidence>
<reference evidence="1 2" key="1">
    <citation type="journal article" date="2019" name="Nat. Plants">
        <title>Stout camphor tree genome fills gaps in understanding of flowering plant genome evolution.</title>
        <authorList>
            <person name="Chaw S.M."/>
            <person name="Liu Y.C."/>
            <person name="Wu Y.W."/>
            <person name="Wang H.Y."/>
            <person name="Lin C.I."/>
            <person name="Wu C.S."/>
            <person name="Ke H.M."/>
            <person name="Chang L.Y."/>
            <person name="Hsu C.Y."/>
            <person name="Yang H.T."/>
            <person name="Sudianto E."/>
            <person name="Hsu M.H."/>
            <person name="Wu K.P."/>
            <person name="Wang L.N."/>
            <person name="Leebens-Mack J.H."/>
            <person name="Tsai I.J."/>
        </authorList>
    </citation>
    <scope>NUCLEOTIDE SEQUENCE [LARGE SCALE GENOMIC DNA]</scope>
    <source>
        <strain evidence="2">cv. Chaw 1501</strain>
        <tissue evidence="1">Young leaves</tissue>
    </source>
</reference>
<protein>
    <submittedName>
        <fullName evidence="1">Uncharacterized protein</fullName>
    </submittedName>
</protein>
<gene>
    <name evidence="1" type="ORF">CKAN_02493900</name>
</gene>
<dbReference type="AlphaFoldDB" id="A0A3S3NNG9"/>
<dbReference type="Proteomes" id="UP000283530">
    <property type="component" value="Unassembled WGS sequence"/>
</dbReference>
<accession>A0A3S3NNG9</accession>
<dbReference type="EMBL" id="QPKB01000011">
    <property type="protein sequence ID" value="RWR95587.1"/>
    <property type="molecule type" value="Genomic_DNA"/>
</dbReference>